<evidence type="ECO:0000256" key="5">
    <source>
        <dbReference type="ARBA" id="ARBA00023242"/>
    </source>
</evidence>
<evidence type="ECO:0000313" key="9">
    <source>
        <dbReference type="EMBL" id="KAF2269237.1"/>
    </source>
</evidence>
<dbReference type="GO" id="GO:0001228">
    <property type="term" value="F:DNA-binding transcription activator activity, RNA polymerase II-specific"/>
    <property type="evidence" value="ECO:0007669"/>
    <property type="project" value="TreeGrafter"/>
</dbReference>
<evidence type="ECO:0000256" key="6">
    <source>
        <dbReference type="SAM" id="Coils"/>
    </source>
</evidence>
<feature type="coiled-coil region" evidence="6">
    <location>
        <begin position="201"/>
        <end position="235"/>
    </location>
</feature>
<dbReference type="EMBL" id="ML986583">
    <property type="protein sequence ID" value="KAF2269237.1"/>
    <property type="molecule type" value="Genomic_DNA"/>
</dbReference>
<sequence>MSGYNGRRGPNVSQYIANLNTISPQNDHPLSEPHDLDAELSLIMNSDFIDWNAGDGADAGTSDFDLNPSTLDLNFPIEQSAGTRTRSNSAGRSAGQPKINDFTLGGGEFQFADFSHFQDPIVNQSMQNLPQPQTNTYPIAQTYTSSVSNSLSPVAQHFDPSKKRKLDHIDPNSQQAIDEAARIAAEEDKRRRNTAASARFRVKKKQREQALEKTAKEMTERVGVLEARIQQLETENIWLKGLITEKNGGKATASEISALLKKHVEENTGERSTGNRTDGVGTETKDVKA</sequence>
<accession>A0A9P4N9S0</accession>
<dbReference type="AlphaFoldDB" id="A0A9P4N9S0"/>
<reference evidence="10" key="1">
    <citation type="journal article" date="2020" name="Stud. Mycol.">
        <title>101 Dothideomycetes genomes: A test case for predicting lifestyles and emergence of pathogens.</title>
        <authorList>
            <person name="Haridas S."/>
            <person name="Albert R."/>
            <person name="Binder M."/>
            <person name="Bloem J."/>
            <person name="LaButti K."/>
            <person name="Salamov A."/>
            <person name="Andreopoulos B."/>
            <person name="Baker S."/>
            <person name="Barry K."/>
            <person name="Bills G."/>
            <person name="Bluhm B."/>
            <person name="Cannon C."/>
            <person name="Castanera R."/>
            <person name="Culley D."/>
            <person name="Daum C."/>
            <person name="Ezra D."/>
            <person name="Gonzalez J."/>
            <person name="Henrissat B."/>
            <person name="Kuo A."/>
            <person name="Liang C."/>
            <person name="Lipzen A."/>
            <person name="Lutzoni F."/>
            <person name="Magnuson J."/>
            <person name="Mondo S."/>
            <person name="Nolan M."/>
            <person name="Ohm R."/>
            <person name="Pangilinan J."/>
            <person name="Park H.-J."/>
            <person name="Ramirez L."/>
            <person name="Alfaro M."/>
            <person name="Sun H."/>
            <person name="Tritt A."/>
            <person name="Yoshinaga Y."/>
            <person name="Zwiers L.-H."/>
            <person name="Turgeon B."/>
            <person name="Goodwin S."/>
            <person name="Spatafora J."/>
            <person name="Crous P."/>
            <person name="Grigoriev I."/>
        </authorList>
    </citation>
    <scope>NUCLEOTIDE SEQUENCE [LARGE SCALE GENOMIC DNA]</scope>
    <source>
        <strain evidence="10">CBS 304.66</strain>
    </source>
</reference>
<comment type="subcellular location">
    <subcellularLocation>
        <location evidence="1">Nucleus</location>
    </subcellularLocation>
</comment>
<dbReference type="SMART" id="SM00338">
    <property type="entry name" value="BRLZ"/>
    <property type="match status" value="1"/>
</dbReference>
<feature type="domain" description="BZIP" evidence="8">
    <location>
        <begin position="187"/>
        <end position="246"/>
    </location>
</feature>
<proteinExistence type="predicted"/>
<keyword evidence="4" id="KW-0804">Transcription</keyword>
<keyword evidence="3" id="KW-0238">DNA-binding</keyword>
<dbReference type="GO" id="GO:0005634">
    <property type="term" value="C:nucleus"/>
    <property type="evidence" value="ECO:0007669"/>
    <property type="project" value="UniProtKB-SubCell"/>
</dbReference>
<dbReference type="InterPro" id="IPR004827">
    <property type="entry name" value="bZIP"/>
</dbReference>
<feature type="region of interest" description="Disordered" evidence="7">
    <location>
        <begin position="263"/>
        <end position="289"/>
    </location>
</feature>
<keyword evidence="6" id="KW-0175">Coiled coil</keyword>
<evidence type="ECO:0000259" key="8">
    <source>
        <dbReference type="PROSITE" id="PS50217"/>
    </source>
</evidence>
<keyword evidence="10" id="KW-1185">Reference proteome</keyword>
<dbReference type="PROSITE" id="PS00036">
    <property type="entry name" value="BZIP_BASIC"/>
    <property type="match status" value="1"/>
</dbReference>
<gene>
    <name evidence="9" type="ORF">CC78DRAFT_612688</name>
</gene>
<dbReference type="GO" id="GO:0000977">
    <property type="term" value="F:RNA polymerase II transcription regulatory region sequence-specific DNA binding"/>
    <property type="evidence" value="ECO:0007669"/>
    <property type="project" value="TreeGrafter"/>
</dbReference>
<evidence type="ECO:0000313" key="10">
    <source>
        <dbReference type="Proteomes" id="UP000800093"/>
    </source>
</evidence>
<dbReference type="PANTHER" id="PTHR13044">
    <property type="entry name" value="ACTIVATING TRANSCRIPTION FACTOR ATF 4/5"/>
    <property type="match status" value="1"/>
</dbReference>
<dbReference type="Pfam" id="PF07716">
    <property type="entry name" value="bZIP_2"/>
    <property type="match status" value="1"/>
</dbReference>
<dbReference type="FunFam" id="1.20.5.170:FF:000075">
    <property type="entry name" value="BZIP transcription factor (MetR)"/>
    <property type="match status" value="1"/>
</dbReference>
<dbReference type="InterPro" id="IPR046347">
    <property type="entry name" value="bZIP_sf"/>
</dbReference>
<dbReference type="Proteomes" id="UP000800093">
    <property type="component" value="Unassembled WGS sequence"/>
</dbReference>
<organism evidence="9 10">
    <name type="scientific">Lojkania enalia</name>
    <dbReference type="NCBI Taxonomy" id="147567"/>
    <lineage>
        <taxon>Eukaryota</taxon>
        <taxon>Fungi</taxon>
        <taxon>Dikarya</taxon>
        <taxon>Ascomycota</taxon>
        <taxon>Pezizomycotina</taxon>
        <taxon>Dothideomycetes</taxon>
        <taxon>Pleosporomycetidae</taxon>
        <taxon>Pleosporales</taxon>
        <taxon>Pleosporales incertae sedis</taxon>
        <taxon>Lojkania</taxon>
    </lineage>
</organism>
<dbReference type="Gene3D" id="1.20.5.170">
    <property type="match status" value="1"/>
</dbReference>
<dbReference type="OrthoDB" id="1939598at2759"/>
<evidence type="ECO:0000256" key="4">
    <source>
        <dbReference type="ARBA" id="ARBA00023163"/>
    </source>
</evidence>
<evidence type="ECO:0000256" key="1">
    <source>
        <dbReference type="ARBA" id="ARBA00004123"/>
    </source>
</evidence>
<dbReference type="PROSITE" id="PS50217">
    <property type="entry name" value="BZIP"/>
    <property type="match status" value="1"/>
</dbReference>
<keyword evidence="2" id="KW-0805">Transcription regulation</keyword>
<name>A0A9P4N9S0_9PLEO</name>
<keyword evidence="5" id="KW-0539">Nucleus</keyword>
<evidence type="ECO:0000256" key="3">
    <source>
        <dbReference type="ARBA" id="ARBA00023125"/>
    </source>
</evidence>
<dbReference type="CDD" id="cd14705">
    <property type="entry name" value="bZIP_Zip1"/>
    <property type="match status" value="1"/>
</dbReference>
<protein>
    <recommendedName>
        <fullName evidence="8">BZIP domain-containing protein</fullName>
    </recommendedName>
</protein>
<dbReference type="PANTHER" id="PTHR13044:SF14">
    <property type="entry name" value="CRYPTOCEPHAL, ISOFORM A"/>
    <property type="match status" value="1"/>
</dbReference>
<evidence type="ECO:0000256" key="7">
    <source>
        <dbReference type="SAM" id="MobiDB-lite"/>
    </source>
</evidence>
<comment type="caution">
    <text evidence="9">The sequence shown here is derived from an EMBL/GenBank/DDBJ whole genome shotgun (WGS) entry which is preliminary data.</text>
</comment>
<dbReference type="SUPFAM" id="SSF57959">
    <property type="entry name" value="Leucine zipper domain"/>
    <property type="match status" value="1"/>
</dbReference>
<evidence type="ECO:0000256" key="2">
    <source>
        <dbReference type="ARBA" id="ARBA00023015"/>
    </source>
</evidence>